<dbReference type="PANTHER" id="PTHR18444">
    <property type="entry name" value="UPF0538 FAMILY MEMBER"/>
    <property type="match status" value="1"/>
</dbReference>
<dbReference type="PANTHER" id="PTHR18444:SF9">
    <property type="entry name" value="UPF0538 PROTEIN C2ORF76"/>
    <property type="match status" value="1"/>
</dbReference>
<dbReference type="InterPro" id="IPR018794">
    <property type="entry name" value="UPF0538"/>
</dbReference>
<feature type="non-terminal residue" evidence="2">
    <location>
        <position position="1"/>
    </location>
</feature>
<accession>A0A139AZX4</accession>
<keyword evidence="3" id="KW-1185">Reference proteome</keyword>
<dbReference type="EMBL" id="KQ965731">
    <property type="protein sequence ID" value="KXS22264.1"/>
    <property type="molecule type" value="Genomic_DNA"/>
</dbReference>
<dbReference type="OrthoDB" id="937at2759"/>
<evidence type="ECO:0008006" key="4">
    <source>
        <dbReference type="Google" id="ProtNLM"/>
    </source>
</evidence>
<dbReference type="Pfam" id="PF10209">
    <property type="entry name" value="DUF2340"/>
    <property type="match status" value="1"/>
</dbReference>
<organism evidence="2 3">
    <name type="scientific">Gonapodya prolifera (strain JEL478)</name>
    <name type="common">Monoblepharis prolifera</name>
    <dbReference type="NCBI Taxonomy" id="1344416"/>
    <lineage>
        <taxon>Eukaryota</taxon>
        <taxon>Fungi</taxon>
        <taxon>Fungi incertae sedis</taxon>
        <taxon>Chytridiomycota</taxon>
        <taxon>Chytridiomycota incertae sedis</taxon>
        <taxon>Monoblepharidomycetes</taxon>
        <taxon>Monoblepharidales</taxon>
        <taxon>Gonapodyaceae</taxon>
        <taxon>Gonapodya</taxon>
    </lineage>
</organism>
<dbReference type="AlphaFoldDB" id="A0A139AZX4"/>
<evidence type="ECO:0000313" key="2">
    <source>
        <dbReference type="EMBL" id="KXS22264.1"/>
    </source>
</evidence>
<reference evidence="2 3" key="1">
    <citation type="journal article" date="2015" name="Genome Biol. Evol.">
        <title>Phylogenomic analyses indicate that early fungi evolved digesting cell walls of algal ancestors of land plants.</title>
        <authorList>
            <person name="Chang Y."/>
            <person name="Wang S."/>
            <person name="Sekimoto S."/>
            <person name="Aerts A.L."/>
            <person name="Choi C."/>
            <person name="Clum A."/>
            <person name="LaButti K.M."/>
            <person name="Lindquist E.A."/>
            <person name="Yee Ngan C."/>
            <person name="Ohm R.A."/>
            <person name="Salamov A.A."/>
            <person name="Grigoriev I.V."/>
            <person name="Spatafora J.W."/>
            <person name="Berbee M.L."/>
        </authorList>
    </citation>
    <scope>NUCLEOTIDE SEQUENCE [LARGE SCALE GENOMIC DNA]</scope>
    <source>
        <strain evidence="2 3">JEL478</strain>
    </source>
</reference>
<sequence>VRVIKSLEFRTVKSLVLRDVDLTDTTVGKLKEIVKERIQTVPGFKPYLNGNQDTLKIYVSAQGTKSSNLVLNVGQDDEFTLSDEGRKLVECGVGHETEISFFNWEAYQAYKTHPDVVKW</sequence>
<comment type="similarity">
    <text evidence="1">Belongs to the UPF0538 family.</text>
</comment>
<evidence type="ECO:0000313" key="3">
    <source>
        <dbReference type="Proteomes" id="UP000070544"/>
    </source>
</evidence>
<protein>
    <recommendedName>
        <fullName evidence="4">Ubiquitin-like domain-containing protein</fullName>
    </recommendedName>
</protein>
<evidence type="ECO:0000256" key="1">
    <source>
        <dbReference type="ARBA" id="ARBA00007176"/>
    </source>
</evidence>
<dbReference type="Proteomes" id="UP000070544">
    <property type="component" value="Unassembled WGS sequence"/>
</dbReference>
<name>A0A139AZX4_GONPJ</name>
<gene>
    <name evidence="2" type="ORF">M427DRAFT_92626</name>
</gene>
<dbReference type="OMA" id="YRNVKNH"/>
<proteinExistence type="inferred from homology"/>